<dbReference type="PANTHER" id="PTHR10009:SF18">
    <property type="entry name" value="PROTEIN YELLOW-LIKE PROTEIN"/>
    <property type="match status" value="1"/>
</dbReference>
<dbReference type="Gene3D" id="2.120.10.30">
    <property type="entry name" value="TolB, C-terminal domain"/>
    <property type="match status" value="1"/>
</dbReference>
<keyword evidence="3" id="KW-0964">Secreted</keyword>
<reference evidence="5 6" key="1">
    <citation type="submission" date="2024-08" db="EMBL/GenBank/DDBJ databases">
        <authorList>
            <person name="Cucini C."/>
            <person name="Frati F."/>
        </authorList>
    </citation>
    <scope>NUCLEOTIDE SEQUENCE [LARGE SCALE GENOMIC DNA]</scope>
</reference>
<dbReference type="Proteomes" id="UP001642540">
    <property type="component" value="Unassembled WGS sequence"/>
</dbReference>
<feature type="signal peptide" evidence="4">
    <location>
        <begin position="1"/>
        <end position="20"/>
    </location>
</feature>
<dbReference type="EMBL" id="CAXLJM020000164">
    <property type="protein sequence ID" value="CAL8145838.1"/>
    <property type="molecule type" value="Genomic_DNA"/>
</dbReference>
<keyword evidence="6" id="KW-1185">Reference proteome</keyword>
<sequence length="1166" mass="132670">MPPWCILLGFFALKITSSTAETFDVLSEPLEKLLKIEKIPKGSISEQLFTSNNAGNLLPIDNLNEFIHPFKNCFNFITNFQGVNLLPLNSPIILWEPKLALVISEGSKYFVLIPKQMGSMVNQSNFSSACSSFLLSDRDVSPCLALKYEKFIMQSRPLKCQVNIALYPQEYMLVQPKVFRLHEEMARLLKFPIGFHHNLLKYHSRVRPSTQVLNVLITNSTDAIKQNREKFFVWIYSLAKHPLNGYIHLSVAEDLFLYVRTKHAKIYNSIVSVSVVTVNLNTAKVSKASVTLHKLPHGFLNLPIETVLSEVSSYYKNNLIYYQLLTSSETKGSNVLQWKSELMACNKNPYSFISRFWLDESNLYDNFDLGKVIQELVIAITPSIIRNATFIRSPEFKQTCKDIRTTIEHDKVFYSLIDLQITPFDEFKFANVPLQMNNPMQSFKFLSCVVFHAFEILHNQVVDAKSNIDTKFSFNLFLEPLLVLLEEGAAFTANNLELGSLRWMLASLLIAGTVLSNAYKYDNVYNVIAPKKFVHYEHISQLAHDKFTIYTMLNVKSIYNIATPWPLENVTHISSHQISGYSGLRKRYQSIHSEVFSLSQRFSSLNKSKRNEDNKILLANTQLHPLAGNVFESIGRQNKFYMLASESLLKAQRKLLFDAIKICNRTAIIVPELFAIGMAERLKKVSGFKYVFVGIETLFKNKIAFEFSGWIPNRIWGRVEALRTSGIWEWWSNVVTTGTGQLAYAGGSGESKLVVEKPTINGNTQVDLLPHEVVFSVNVIDYKFPSSETRDTLLDSGEFIPKNNVITGIKVFEDRIFLTVPRWREGVPSTLNYIELNEAGNTSSRSPLIPYPSWEFQEIGNCSSLQYVQSMEIDQFGRMWVVDVGRVNIFTNPDNSCPPKLLLIDLKTDKILKQYVFPNNVVSYTINFLNDIVVGCTEKDSCWAYITDAFDAKLVIYNLEENRSWFVTHETMLANPDSTFIPMTDGNFTTSTDIDGIALSPLDSNFDKVYYRPLSSYNLYSVDSSVLQESVNGITLNNSQVTTHWRISSQADGLAMDASGNIYYGILPNNSVVHFNSTADEIVDGVPEVLLVHDDVELQWTDTFGFDNKGYLYFTTNRMQKFAKDAYDFSQDNFRVVRAFVGGKSYMYSATDEVLPQLGWSAEQDL</sequence>
<evidence type="ECO:0000256" key="4">
    <source>
        <dbReference type="SAM" id="SignalP"/>
    </source>
</evidence>
<evidence type="ECO:0000313" key="6">
    <source>
        <dbReference type="Proteomes" id="UP001642540"/>
    </source>
</evidence>
<protein>
    <recommendedName>
        <fullName evidence="7">Bee-milk protein</fullName>
    </recommendedName>
</protein>
<comment type="similarity">
    <text evidence="2">Belongs to the major royal jelly protein family.</text>
</comment>
<dbReference type="PANTHER" id="PTHR10009">
    <property type="entry name" value="PROTEIN YELLOW-RELATED"/>
    <property type="match status" value="1"/>
</dbReference>
<evidence type="ECO:0000256" key="3">
    <source>
        <dbReference type="ARBA" id="ARBA00022525"/>
    </source>
</evidence>
<evidence type="ECO:0000313" key="5">
    <source>
        <dbReference type="EMBL" id="CAL8145838.1"/>
    </source>
</evidence>
<comment type="caution">
    <text evidence="5">The sequence shown here is derived from an EMBL/GenBank/DDBJ whole genome shotgun (WGS) entry which is preliminary data.</text>
</comment>
<feature type="chain" id="PRO_5045945382" description="Bee-milk protein" evidence="4">
    <location>
        <begin position="21"/>
        <end position="1166"/>
    </location>
</feature>
<evidence type="ECO:0008006" key="7">
    <source>
        <dbReference type="Google" id="ProtNLM"/>
    </source>
</evidence>
<keyword evidence="4" id="KW-0732">Signal</keyword>
<gene>
    <name evidence="5" type="ORF">ODALV1_LOCUS30616</name>
</gene>
<accession>A0ABP1S7B0</accession>
<organism evidence="5 6">
    <name type="scientific">Orchesella dallaii</name>
    <dbReference type="NCBI Taxonomy" id="48710"/>
    <lineage>
        <taxon>Eukaryota</taxon>
        <taxon>Metazoa</taxon>
        <taxon>Ecdysozoa</taxon>
        <taxon>Arthropoda</taxon>
        <taxon>Hexapoda</taxon>
        <taxon>Collembola</taxon>
        <taxon>Entomobryomorpha</taxon>
        <taxon>Entomobryoidea</taxon>
        <taxon>Orchesellidae</taxon>
        <taxon>Orchesellinae</taxon>
        <taxon>Orchesella</taxon>
    </lineage>
</organism>
<dbReference type="PRINTS" id="PR01366">
    <property type="entry name" value="ROYALJELLY"/>
</dbReference>
<dbReference type="InterPro" id="IPR011042">
    <property type="entry name" value="6-blade_b-propeller_TolB-like"/>
</dbReference>
<comment type="subcellular location">
    <subcellularLocation>
        <location evidence="1">Secreted</location>
    </subcellularLocation>
</comment>
<dbReference type="Pfam" id="PF03022">
    <property type="entry name" value="MRJP"/>
    <property type="match status" value="1"/>
</dbReference>
<dbReference type="InterPro" id="IPR017996">
    <property type="entry name" value="MRJP/yellow-related"/>
</dbReference>
<evidence type="ECO:0000256" key="2">
    <source>
        <dbReference type="ARBA" id="ARBA00009127"/>
    </source>
</evidence>
<evidence type="ECO:0000256" key="1">
    <source>
        <dbReference type="ARBA" id="ARBA00004613"/>
    </source>
</evidence>
<name>A0ABP1S7B0_9HEXA</name>
<dbReference type="SUPFAM" id="SSF63829">
    <property type="entry name" value="Calcium-dependent phosphotriesterase"/>
    <property type="match status" value="1"/>
</dbReference>
<proteinExistence type="inferred from homology"/>